<dbReference type="RefSeq" id="WP_406951024.1">
    <property type="nucleotide sequence ID" value="NZ_JAYMRW010000001.1"/>
</dbReference>
<sequence length="1181" mass="128384">MKWPKLSGYWILVIALTALVAILAWFFGAQFDPSPWRRVFFVMVIGILLLTCRGPITAAWRFVSRHAPHRDAKKYDRDLLARVDGEKKPGIDLYADRRDSLKATLQDRHGWRWRYADRWVLVAGDEPLVKRLAPGLADIGYAIAGDTVLLYAHQTTDKLDTDWLDEIRRLRSRRPVDAVVAVTRNRSAGSTPFDTDNLSRRLARHARSLRWAAPVYLLNVTEFGTGYDSPDDAIGFTWSNSRVSAGEIDASLRNLGHNLADTGVVRIAHDKADRYAALLSQHIEALGSALSGLVLQTSRSRYWRHAVHGLLFAPLFKAQELARPAATEDPADAGEGDAVTLQPRTIWQTVADHSRKIHGRRVGLSFSTIAAWITTAAIGLWIVGTMASGFTNRATIGAAQDTLAKLSGTLSPGQGMQTLDSLDRQIDTLESRQRDGAPWTARFGLNRDSALLAALWPGYEDAAGRILIGPIRLKLEDRLRQLAAMSDAEIASGGNAQAQAAYDTLKAYLMLARPERAVASFLTPQLLATQAPARPSNSPLPAGTWEDLRQHAIAFFADHLGRRPAANGSTLAIVPDSSLVAATRQTVIGVRGIQNSTDATYQQILDDARPKYPPVSLAGLLGDTTGRGLFNTSQTIPGVFTREAWEQRISKAIDEASNQGDVAGDWVLSDTKTASATSSTLKAELRQRYFDDYARAWAQFLNSLRWQSASTLSATADQLSLLGDPQRSPLVALMNAIVYQAGAGVTAQSLSDTLVSKAQQLVGADEKDPSKRAQPQLAPLANAFGPILRLSGGDPLSGLPAQAGKAAAQVATTGDLSLARYLERVTAMRLKLEQMVNSPDTEAMSRAAAQAVLQGKTSDIADSRDYASRVAASLGQQWAGFGQLFQAPLDQTWEAVVQPAAASLNDIWRRSIVADWNAAFGGRYPFADSDNDASLPEMARFMRPDNGVITQFVTTQLAGIVERQGDRWAAAQGAGTQQDALRLDPAFLEGLNRLMRVSTVLFPSGDAHIRFDLRGVATPGVTNMKVMLSGRELDYFNQREDWVPFEWPGQSLENLSHIEWQTEQGGLRTALDAQGRFGLIRLLERAKVSRQDNARWLLTWTPDASQGIALRLQLRSEAGAGPLDVLQLRHVALPARIFLTGSAKAGPKATVSGPPPLPPAAIAAAKHAAMPLPQGIVPEAQ</sequence>
<feature type="transmembrane region" description="Helical" evidence="1">
    <location>
        <begin position="7"/>
        <end position="27"/>
    </location>
</feature>
<feature type="transmembrane region" description="Helical" evidence="1">
    <location>
        <begin position="362"/>
        <end position="383"/>
    </location>
</feature>
<feature type="transmembrane region" description="Helical" evidence="1">
    <location>
        <begin position="39"/>
        <end position="63"/>
    </location>
</feature>
<evidence type="ECO:0000313" key="5">
    <source>
        <dbReference type="EMBL" id="MEM5445933.1"/>
    </source>
</evidence>
<name>A0ABU9S3H6_9BURK</name>
<dbReference type="Pfam" id="PF06744">
    <property type="entry name" value="IcmF_C"/>
    <property type="match status" value="1"/>
</dbReference>
<comment type="caution">
    <text evidence="5">The sequence shown here is derived from an EMBL/GenBank/DDBJ whole genome shotgun (WGS) entry which is preliminary data.</text>
</comment>
<gene>
    <name evidence="5" type="ORF">VSR33_00255</name>
</gene>
<evidence type="ECO:0000259" key="2">
    <source>
        <dbReference type="Pfam" id="PF06744"/>
    </source>
</evidence>
<proteinExistence type="predicted"/>
<evidence type="ECO:0000259" key="3">
    <source>
        <dbReference type="Pfam" id="PF06761"/>
    </source>
</evidence>
<dbReference type="InterPro" id="IPR009612">
    <property type="entry name" value="IcmF-rel"/>
</dbReference>
<keyword evidence="6" id="KW-1185">Reference proteome</keyword>
<dbReference type="InterPro" id="IPR048677">
    <property type="entry name" value="TssM1_hel"/>
</dbReference>
<evidence type="ECO:0000256" key="1">
    <source>
        <dbReference type="SAM" id="Phobius"/>
    </source>
</evidence>
<organism evidence="5 6">
    <name type="scientific">Paraburkholderia guartelaensis</name>
    <dbReference type="NCBI Taxonomy" id="2546446"/>
    <lineage>
        <taxon>Bacteria</taxon>
        <taxon>Pseudomonadati</taxon>
        <taxon>Pseudomonadota</taxon>
        <taxon>Betaproteobacteria</taxon>
        <taxon>Burkholderiales</taxon>
        <taxon>Burkholderiaceae</taxon>
        <taxon>Paraburkholderia</taxon>
    </lineage>
</organism>
<feature type="domain" description="IcmF-related" evidence="3">
    <location>
        <begin position="417"/>
        <end position="740"/>
    </location>
</feature>
<dbReference type="Pfam" id="PF21070">
    <property type="entry name" value="IcmF_helical"/>
    <property type="match status" value="1"/>
</dbReference>
<accession>A0ABU9S3H6</accession>
<keyword evidence="1" id="KW-0472">Membrane</keyword>
<evidence type="ECO:0000259" key="4">
    <source>
        <dbReference type="Pfam" id="PF21070"/>
    </source>
</evidence>
<feature type="domain" description="Type VI secretion system IcmF C-terminal" evidence="2">
    <location>
        <begin position="1016"/>
        <end position="1106"/>
    </location>
</feature>
<keyword evidence="1" id="KW-1133">Transmembrane helix</keyword>
<reference evidence="5 6" key="1">
    <citation type="submission" date="2024-01" db="EMBL/GenBank/DDBJ databases">
        <title>The diversity of rhizobia nodulating Mimosa spp. in eleven states of Brazil covering several biomes is determined by host plant, location, and edaphic factors.</title>
        <authorList>
            <person name="Rouws L."/>
            <person name="Barauna A."/>
            <person name="Beukes C."/>
            <person name="De Faria S.M."/>
            <person name="Gross E."/>
            <person name="Dos Reis Junior F.B."/>
            <person name="Simon M."/>
            <person name="Maluk M."/>
            <person name="Odee D.W."/>
            <person name="Kenicer G."/>
            <person name="Young J.P.W."/>
            <person name="Reis V.M."/>
            <person name="Zilli J."/>
            <person name="James E.K."/>
        </authorList>
    </citation>
    <scope>NUCLEOTIDE SEQUENCE [LARGE SCALE GENOMIC DNA]</scope>
    <source>
        <strain evidence="5 6">JPY164</strain>
    </source>
</reference>
<dbReference type="Pfam" id="PF06761">
    <property type="entry name" value="IcmF-related"/>
    <property type="match status" value="1"/>
</dbReference>
<keyword evidence="1" id="KW-0812">Transmembrane</keyword>
<dbReference type="EMBL" id="JAYMRW010000001">
    <property type="protein sequence ID" value="MEM5445933.1"/>
    <property type="molecule type" value="Genomic_DNA"/>
</dbReference>
<dbReference type="Proteomes" id="UP001390669">
    <property type="component" value="Unassembled WGS sequence"/>
</dbReference>
<feature type="domain" description="Type VI secretion system component TssM1 helical" evidence="4">
    <location>
        <begin position="899"/>
        <end position="1007"/>
    </location>
</feature>
<dbReference type="PANTHER" id="PTHR36153:SF1">
    <property type="entry name" value="TYPE VI SECRETION SYSTEM COMPONENT TSSM1"/>
    <property type="match status" value="1"/>
</dbReference>
<dbReference type="PANTHER" id="PTHR36153">
    <property type="entry name" value="INNER MEMBRANE PROTEIN-RELATED"/>
    <property type="match status" value="1"/>
</dbReference>
<protein>
    <submittedName>
        <fullName evidence="5">ImcF-related family protein</fullName>
    </submittedName>
</protein>
<evidence type="ECO:0000313" key="6">
    <source>
        <dbReference type="Proteomes" id="UP001390669"/>
    </source>
</evidence>
<dbReference type="InterPro" id="IPR010623">
    <property type="entry name" value="IcmF_C"/>
</dbReference>
<dbReference type="InterPro" id="IPR053156">
    <property type="entry name" value="T6SS_TssM-like"/>
</dbReference>